<evidence type="ECO:0000313" key="1">
    <source>
        <dbReference type="EMBL" id="GMT13035.1"/>
    </source>
</evidence>
<accession>A0AAV5V594</accession>
<comment type="caution">
    <text evidence="1">The sequence shown here is derived from an EMBL/GenBank/DDBJ whole genome shotgun (WGS) entry which is preliminary data.</text>
</comment>
<name>A0AAV5V594_9BILA</name>
<evidence type="ECO:0000313" key="2">
    <source>
        <dbReference type="Proteomes" id="UP001432322"/>
    </source>
</evidence>
<feature type="non-terminal residue" evidence="1">
    <location>
        <position position="78"/>
    </location>
</feature>
<dbReference type="EMBL" id="BTSY01000002">
    <property type="protein sequence ID" value="GMT13035.1"/>
    <property type="molecule type" value="Genomic_DNA"/>
</dbReference>
<proteinExistence type="predicted"/>
<keyword evidence="2" id="KW-1185">Reference proteome</keyword>
<dbReference type="Proteomes" id="UP001432322">
    <property type="component" value="Unassembled WGS sequence"/>
</dbReference>
<protein>
    <submittedName>
        <fullName evidence="1">Uncharacterized protein</fullName>
    </submittedName>
</protein>
<feature type="non-terminal residue" evidence="1">
    <location>
        <position position="1"/>
    </location>
</feature>
<sequence length="78" mass="8795">LCGSCDLHSAILWHLSTRGAREGYLYHLGNSSLLRCFLYALLRRAVPQICPLQALKRTSANIKSRLNWVNRASVKLTV</sequence>
<gene>
    <name evidence="1" type="ORF">PFISCL1PPCAC_4332</name>
</gene>
<dbReference type="AlphaFoldDB" id="A0AAV5V594"/>
<reference evidence="1" key="1">
    <citation type="submission" date="2023-10" db="EMBL/GenBank/DDBJ databases">
        <title>Genome assembly of Pristionchus species.</title>
        <authorList>
            <person name="Yoshida K."/>
            <person name="Sommer R.J."/>
        </authorList>
    </citation>
    <scope>NUCLEOTIDE SEQUENCE</scope>
    <source>
        <strain evidence="1">RS5133</strain>
    </source>
</reference>
<organism evidence="1 2">
    <name type="scientific">Pristionchus fissidentatus</name>
    <dbReference type="NCBI Taxonomy" id="1538716"/>
    <lineage>
        <taxon>Eukaryota</taxon>
        <taxon>Metazoa</taxon>
        <taxon>Ecdysozoa</taxon>
        <taxon>Nematoda</taxon>
        <taxon>Chromadorea</taxon>
        <taxon>Rhabditida</taxon>
        <taxon>Rhabditina</taxon>
        <taxon>Diplogasteromorpha</taxon>
        <taxon>Diplogasteroidea</taxon>
        <taxon>Neodiplogasteridae</taxon>
        <taxon>Pristionchus</taxon>
    </lineage>
</organism>